<feature type="region of interest" description="Disordered" evidence="1">
    <location>
        <begin position="318"/>
        <end position="339"/>
    </location>
</feature>
<keyword evidence="3" id="KW-1185">Reference proteome</keyword>
<gene>
    <name evidence="2" type="ORF">ACFORO_39535</name>
</gene>
<organism evidence="2 3">
    <name type="scientific">Amycolatopsis halotolerans</name>
    <dbReference type="NCBI Taxonomy" id="330083"/>
    <lineage>
        <taxon>Bacteria</taxon>
        <taxon>Bacillati</taxon>
        <taxon>Actinomycetota</taxon>
        <taxon>Actinomycetes</taxon>
        <taxon>Pseudonocardiales</taxon>
        <taxon>Pseudonocardiaceae</taxon>
        <taxon>Amycolatopsis</taxon>
    </lineage>
</organism>
<evidence type="ECO:0000313" key="2">
    <source>
        <dbReference type="EMBL" id="MFC3516313.1"/>
    </source>
</evidence>
<reference evidence="3" key="1">
    <citation type="journal article" date="2019" name="Int. J. Syst. Evol. Microbiol.">
        <title>The Global Catalogue of Microorganisms (GCM) 10K type strain sequencing project: providing services to taxonomists for standard genome sequencing and annotation.</title>
        <authorList>
            <consortium name="The Broad Institute Genomics Platform"/>
            <consortium name="The Broad Institute Genome Sequencing Center for Infectious Disease"/>
            <person name="Wu L."/>
            <person name="Ma J."/>
        </authorList>
    </citation>
    <scope>NUCLEOTIDE SEQUENCE [LARGE SCALE GENOMIC DNA]</scope>
    <source>
        <strain evidence="3">CGMCC 4.7682</strain>
    </source>
</reference>
<dbReference type="RefSeq" id="WP_377873116.1">
    <property type="nucleotide sequence ID" value="NZ_JBHMAY010000046.1"/>
</dbReference>
<dbReference type="Proteomes" id="UP001595764">
    <property type="component" value="Unassembled WGS sequence"/>
</dbReference>
<feature type="compositionally biased region" description="Low complexity" evidence="1">
    <location>
        <begin position="41"/>
        <end position="65"/>
    </location>
</feature>
<accession>A0ABV7QVJ3</accession>
<dbReference type="EMBL" id="JBHRWI010000062">
    <property type="protein sequence ID" value="MFC3516313.1"/>
    <property type="molecule type" value="Genomic_DNA"/>
</dbReference>
<evidence type="ECO:0000256" key="1">
    <source>
        <dbReference type="SAM" id="MobiDB-lite"/>
    </source>
</evidence>
<sequence length="339" mass="34994">MPRFAKPRLSPRPIAAAVVFVVFATALVIHLTTRSDDDPAAEPATSSPVSATTSSSPPSSTAPSAPLDPAGYQKLLTAIGASITPAVQQLEQATTPAEVNNASSSLGSAVSSAIQQLDSALPPDAIRSTNRALLSDFTVLYNSSVPKIGSSALTNKLCGGVSAVAELSNDQGIAGLRDTLAKLATADPAHPYHLDPLFPDAHPEPNRSAENGAVLAGAGGGKNSVSIKNVSGTDQAVTFADLSHPVFTVYVKAGATTSASGIADGHYTVYSTGGTDWDASRGRFTRDCSFSKFGVPAAMKDNGYTHTNIDLTVRKIDPRALPSGPFPEQSSIEPLEYPH</sequence>
<name>A0ABV7QVJ3_9PSEU</name>
<evidence type="ECO:0000313" key="3">
    <source>
        <dbReference type="Proteomes" id="UP001595764"/>
    </source>
</evidence>
<proteinExistence type="predicted"/>
<feature type="region of interest" description="Disordered" evidence="1">
    <location>
        <begin position="35"/>
        <end position="67"/>
    </location>
</feature>
<protein>
    <submittedName>
        <fullName evidence="2">Uncharacterized protein</fullName>
    </submittedName>
</protein>
<comment type="caution">
    <text evidence="2">The sequence shown here is derived from an EMBL/GenBank/DDBJ whole genome shotgun (WGS) entry which is preliminary data.</text>
</comment>